<feature type="region of interest" description="Disordered" evidence="7">
    <location>
        <begin position="580"/>
        <end position="602"/>
    </location>
</feature>
<evidence type="ECO:0000256" key="6">
    <source>
        <dbReference type="ARBA" id="ARBA00023186"/>
    </source>
</evidence>
<evidence type="ECO:0000313" key="9">
    <source>
        <dbReference type="EMBL" id="EFC39855.1"/>
    </source>
</evidence>
<dbReference type="AlphaFoldDB" id="D2VTG8"/>
<dbReference type="InterPro" id="IPR032675">
    <property type="entry name" value="LRR_dom_sf"/>
</dbReference>
<dbReference type="InterPro" id="IPR000626">
    <property type="entry name" value="Ubiquitin-like_dom"/>
</dbReference>
<dbReference type="PANTHER" id="PTHR15454:SF56">
    <property type="entry name" value="PROTEIN PHOSPHATASE 1 REGULATORY SUBUNIT 7-RELATED"/>
    <property type="match status" value="1"/>
</dbReference>
<dbReference type="PANTHER" id="PTHR15454">
    <property type="entry name" value="NISCHARIN RELATED"/>
    <property type="match status" value="1"/>
</dbReference>
<dbReference type="InterPro" id="IPR036859">
    <property type="entry name" value="CAP-Gly_dom_sf"/>
</dbReference>
<dbReference type="Proteomes" id="UP000006671">
    <property type="component" value="Unassembled WGS sequence"/>
</dbReference>
<dbReference type="EMBL" id="GG738896">
    <property type="protein sequence ID" value="EFC39855.1"/>
    <property type="molecule type" value="Genomic_DNA"/>
</dbReference>
<dbReference type="InterPro" id="IPR044079">
    <property type="entry name" value="Ubl_TBCE"/>
</dbReference>
<dbReference type="KEGG" id="ngr:NAEGRDRAFT_81169"/>
<dbReference type="eggNOG" id="KOG3207">
    <property type="taxonomic scope" value="Eukaryota"/>
</dbReference>
<keyword evidence="4" id="KW-0433">Leucine-rich repeat</keyword>
<dbReference type="Gene3D" id="3.80.10.10">
    <property type="entry name" value="Ribonuclease Inhibitor"/>
    <property type="match status" value="2"/>
</dbReference>
<dbReference type="CDD" id="cd17044">
    <property type="entry name" value="Ubl_TBCE"/>
    <property type="match status" value="1"/>
</dbReference>
<comment type="similarity">
    <text evidence="2">Belongs to the TBCE family.</text>
</comment>
<sequence length="602" mass="68662">MSSQQVSNKEGSEYDHLLNRRFEYNIAKQQVKSEDNNTTTAATFEASNSLYAPASSRSDVSRGFVRFIGKIDQASSQLFVGVEWDYEERGKHDGELNGVRYFVTSTGKKSASFIKLETFLRFSSLGIDFMQAVSGKYKNKDFKEEEMFIYSSSKKTQISVELVGRQDLESKLEKIEKLTDLGLQDCKVSSIEKGIGANFENVRGIDLSANLIETWSQVETLLEEFPKLTNLIISSNRFSQVVVSKGRTYPNLKMLVVNDVSFGWKTFVEEILPLFPNIEEVHFRDNNVTDEDLKSSQLPTLSSIQSLNLSGNKIANWDAVWNSFSNFATLTRLLLNYNALSSVKFMKEGGFSSLKSISVASNKIEEYDSLNELNNMPLLEELRLESNPIQEKYGVNNVRQYAVARIRGLISFNGSEVRKKEREDAEKYYLKQCGREKTSNPSLEITTLHPRYNELVKIYGDPCEADNANQGVTKVSNEFVVLNIKNVAASVVSSSQGHVVEKKIPYGFTIQKLKLMCQRLFKLEASKQRLFYIDVGHSLPEPLGDDFKDIDFYAVKDGGTIIMEEIDEFAQQKEEELKRKERERTIKEQEEQVSRELRWKQL</sequence>
<evidence type="ECO:0000256" key="2">
    <source>
        <dbReference type="ARBA" id="ARBA00006286"/>
    </source>
</evidence>
<dbReference type="InParanoid" id="D2VTG8"/>
<evidence type="ECO:0000256" key="3">
    <source>
        <dbReference type="ARBA" id="ARBA00022490"/>
    </source>
</evidence>
<dbReference type="STRING" id="5762.D2VTG8"/>
<dbReference type="RefSeq" id="XP_002672599.1">
    <property type="nucleotide sequence ID" value="XM_002672553.1"/>
</dbReference>
<dbReference type="Pfam" id="PF14560">
    <property type="entry name" value="Ubiquitin_2"/>
    <property type="match status" value="1"/>
</dbReference>
<dbReference type="GeneID" id="8854338"/>
<accession>D2VTG8</accession>
<dbReference type="GO" id="GO:0005737">
    <property type="term" value="C:cytoplasm"/>
    <property type="evidence" value="ECO:0007669"/>
    <property type="project" value="UniProtKB-SubCell"/>
</dbReference>
<evidence type="ECO:0000256" key="1">
    <source>
        <dbReference type="ARBA" id="ARBA00004496"/>
    </source>
</evidence>
<dbReference type="OMA" id="SEESHMF"/>
<dbReference type="VEuPathDB" id="AmoebaDB:NAEGRDRAFT_81169"/>
<organism evidence="10">
    <name type="scientific">Naegleria gruberi</name>
    <name type="common">Amoeba</name>
    <dbReference type="NCBI Taxonomy" id="5762"/>
    <lineage>
        <taxon>Eukaryota</taxon>
        <taxon>Discoba</taxon>
        <taxon>Heterolobosea</taxon>
        <taxon>Tetramitia</taxon>
        <taxon>Eutetramitia</taxon>
        <taxon>Vahlkampfiidae</taxon>
        <taxon>Naegleria</taxon>
    </lineage>
</organism>
<evidence type="ECO:0000256" key="4">
    <source>
        <dbReference type="ARBA" id="ARBA00022614"/>
    </source>
</evidence>
<dbReference type="InterPro" id="IPR029071">
    <property type="entry name" value="Ubiquitin-like_domsf"/>
</dbReference>
<evidence type="ECO:0000259" key="8">
    <source>
        <dbReference type="PROSITE" id="PS50245"/>
    </source>
</evidence>
<feature type="domain" description="CAP-Gly" evidence="8">
    <location>
        <begin position="78"/>
        <end position="115"/>
    </location>
</feature>
<dbReference type="Pfam" id="PF01302">
    <property type="entry name" value="CAP_GLY"/>
    <property type="match status" value="1"/>
</dbReference>
<evidence type="ECO:0000256" key="7">
    <source>
        <dbReference type="SAM" id="MobiDB-lite"/>
    </source>
</evidence>
<keyword evidence="3" id="KW-0963">Cytoplasm</keyword>
<proteinExistence type="inferred from homology"/>
<dbReference type="PROSITE" id="PS50245">
    <property type="entry name" value="CAP_GLY_2"/>
    <property type="match status" value="1"/>
</dbReference>
<evidence type="ECO:0000313" key="10">
    <source>
        <dbReference type="Proteomes" id="UP000006671"/>
    </source>
</evidence>
<protein>
    <submittedName>
        <fullName evidence="9">CAP-Gly domain-containing protein</fullName>
    </submittedName>
</protein>
<keyword evidence="5" id="KW-0677">Repeat</keyword>
<evidence type="ECO:0000256" key="5">
    <source>
        <dbReference type="ARBA" id="ARBA00022737"/>
    </source>
</evidence>
<dbReference type="FunCoup" id="D2VTG8">
    <property type="interactions" value="527"/>
</dbReference>
<dbReference type="OrthoDB" id="5273213at2759"/>
<name>D2VTG8_NAEGR</name>
<dbReference type="SMART" id="SM01052">
    <property type="entry name" value="CAP_GLY"/>
    <property type="match status" value="1"/>
</dbReference>
<keyword evidence="10" id="KW-1185">Reference proteome</keyword>
<comment type="subcellular location">
    <subcellularLocation>
        <location evidence="1">Cytoplasm</location>
    </subcellularLocation>
</comment>
<dbReference type="Pfam" id="PF14580">
    <property type="entry name" value="LRR_9"/>
    <property type="match status" value="1"/>
</dbReference>
<dbReference type="SUPFAM" id="SSF74924">
    <property type="entry name" value="Cap-Gly domain"/>
    <property type="match status" value="1"/>
</dbReference>
<dbReference type="InterPro" id="IPR000938">
    <property type="entry name" value="CAP-Gly_domain"/>
</dbReference>
<gene>
    <name evidence="9" type="ORF">NAEGRDRAFT_81169</name>
</gene>
<dbReference type="SUPFAM" id="SSF52058">
    <property type="entry name" value="L domain-like"/>
    <property type="match status" value="1"/>
</dbReference>
<dbReference type="Gene3D" id="3.10.20.90">
    <property type="entry name" value="Phosphatidylinositol 3-kinase Catalytic Subunit, Chain A, domain 1"/>
    <property type="match status" value="1"/>
</dbReference>
<reference evidence="9 10" key="1">
    <citation type="journal article" date="2010" name="Cell">
        <title>The genome of Naegleria gruberi illuminates early eukaryotic versatility.</title>
        <authorList>
            <person name="Fritz-Laylin L.K."/>
            <person name="Prochnik S.E."/>
            <person name="Ginger M.L."/>
            <person name="Dacks J.B."/>
            <person name="Carpenter M.L."/>
            <person name="Field M.C."/>
            <person name="Kuo A."/>
            <person name="Paredez A."/>
            <person name="Chapman J."/>
            <person name="Pham J."/>
            <person name="Shu S."/>
            <person name="Neupane R."/>
            <person name="Cipriano M."/>
            <person name="Mancuso J."/>
            <person name="Tu H."/>
            <person name="Salamov A."/>
            <person name="Lindquist E."/>
            <person name="Shapiro H."/>
            <person name="Lucas S."/>
            <person name="Grigoriev I.V."/>
            <person name="Cande W.Z."/>
            <person name="Fulton C."/>
            <person name="Rokhsar D.S."/>
            <person name="Dawson S.C."/>
        </authorList>
    </citation>
    <scope>NUCLEOTIDE SEQUENCE [LARGE SCALE GENOMIC DNA]</scope>
    <source>
        <strain evidence="9 10">NEG-M</strain>
    </source>
</reference>
<dbReference type="SUPFAM" id="SSF54236">
    <property type="entry name" value="Ubiquitin-like"/>
    <property type="match status" value="1"/>
</dbReference>
<dbReference type="Gene3D" id="2.30.30.190">
    <property type="entry name" value="CAP Gly-rich-like domain"/>
    <property type="match status" value="1"/>
</dbReference>
<keyword evidence="6" id="KW-0143">Chaperone</keyword>